<dbReference type="Proteomes" id="UP001233999">
    <property type="component" value="Unassembled WGS sequence"/>
</dbReference>
<dbReference type="AlphaFoldDB" id="A0AAD8ALC3"/>
<feature type="non-terminal residue" evidence="1">
    <location>
        <position position="54"/>
    </location>
</feature>
<comment type="caution">
    <text evidence="1">The sequence shown here is derived from an EMBL/GenBank/DDBJ whole genome shotgun (WGS) entry which is preliminary data.</text>
</comment>
<proteinExistence type="predicted"/>
<sequence length="54" mass="6599">SPARVLAEDTIWRVEDSNFMELLIMTYHLVLFQWSYHNGIAMQYEHTHKYDKIR</sequence>
<feature type="non-terminal residue" evidence="1">
    <location>
        <position position="1"/>
    </location>
</feature>
<reference evidence="1" key="2">
    <citation type="submission" date="2023-05" db="EMBL/GenBank/DDBJ databases">
        <authorList>
            <person name="Fouks B."/>
        </authorList>
    </citation>
    <scope>NUCLEOTIDE SEQUENCE</scope>
    <source>
        <strain evidence="1">Stay&amp;Tobe</strain>
        <tissue evidence="1">Testes</tissue>
    </source>
</reference>
<accession>A0AAD8ALC3</accession>
<reference evidence="1" key="1">
    <citation type="journal article" date="2023" name="IScience">
        <title>Live-bearing cockroach genome reveals convergent evolutionary mechanisms linked to viviparity in insects and beyond.</title>
        <authorList>
            <person name="Fouks B."/>
            <person name="Harrison M.C."/>
            <person name="Mikhailova A.A."/>
            <person name="Marchal E."/>
            <person name="English S."/>
            <person name="Carruthers M."/>
            <person name="Jennings E.C."/>
            <person name="Chiamaka E.L."/>
            <person name="Frigard R.A."/>
            <person name="Pippel M."/>
            <person name="Attardo G.M."/>
            <person name="Benoit J.B."/>
            <person name="Bornberg-Bauer E."/>
            <person name="Tobe S.S."/>
        </authorList>
    </citation>
    <scope>NUCLEOTIDE SEQUENCE</scope>
    <source>
        <strain evidence="1">Stay&amp;Tobe</strain>
    </source>
</reference>
<name>A0AAD8ALC3_DIPPU</name>
<dbReference type="EMBL" id="JASPKZ010000050">
    <property type="protein sequence ID" value="KAJ9600751.1"/>
    <property type="molecule type" value="Genomic_DNA"/>
</dbReference>
<protein>
    <submittedName>
        <fullName evidence="1">Uncharacterized protein</fullName>
    </submittedName>
</protein>
<evidence type="ECO:0000313" key="1">
    <source>
        <dbReference type="EMBL" id="KAJ9600751.1"/>
    </source>
</evidence>
<gene>
    <name evidence="1" type="ORF">L9F63_001106</name>
</gene>
<organism evidence="1 2">
    <name type="scientific">Diploptera punctata</name>
    <name type="common">Pacific beetle cockroach</name>
    <dbReference type="NCBI Taxonomy" id="6984"/>
    <lineage>
        <taxon>Eukaryota</taxon>
        <taxon>Metazoa</taxon>
        <taxon>Ecdysozoa</taxon>
        <taxon>Arthropoda</taxon>
        <taxon>Hexapoda</taxon>
        <taxon>Insecta</taxon>
        <taxon>Pterygota</taxon>
        <taxon>Neoptera</taxon>
        <taxon>Polyneoptera</taxon>
        <taxon>Dictyoptera</taxon>
        <taxon>Blattodea</taxon>
        <taxon>Blaberoidea</taxon>
        <taxon>Blaberidae</taxon>
        <taxon>Diplopterinae</taxon>
        <taxon>Diploptera</taxon>
    </lineage>
</organism>
<evidence type="ECO:0000313" key="2">
    <source>
        <dbReference type="Proteomes" id="UP001233999"/>
    </source>
</evidence>
<keyword evidence="2" id="KW-1185">Reference proteome</keyword>